<reference evidence="3" key="1">
    <citation type="submission" date="2023-03" db="EMBL/GenBank/DDBJ databases">
        <authorList>
            <person name="Steffen K."/>
            <person name="Cardenas P."/>
        </authorList>
    </citation>
    <scope>NUCLEOTIDE SEQUENCE</scope>
</reference>
<feature type="transmembrane region" description="Helical" evidence="1">
    <location>
        <begin position="95"/>
        <end position="117"/>
    </location>
</feature>
<feature type="domain" description="Cytochrome c-type biogenesis protein CcmF C-terminal" evidence="2">
    <location>
        <begin position="1"/>
        <end position="290"/>
    </location>
</feature>
<keyword evidence="1" id="KW-0812">Transmembrane</keyword>
<dbReference type="InterPro" id="IPR032523">
    <property type="entry name" value="CcmF_C"/>
</dbReference>
<dbReference type="Proteomes" id="UP001174909">
    <property type="component" value="Unassembled WGS sequence"/>
</dbReference>
<sequence>MNNVVFVSALFAIFLGTVFPLLSQAVVGVQVSVGAPYFNSVMAPLFLLLVFLMGVGPLIAWRRASWDNLKRNFTWPTAASLAVAVGLFAGGIRSFFLLLGFTLCAFAVWTMVFDTFLSLRARRRQAGEGPLRGLGTLIQRNQRRYGGFVVHLGVVLIVLGIAGSMAYSIEREATLNVGETLTAGSYRVAFEGLRGSQQPTHYRMEGTFQVSQNGHALGRLSPTLKFFPAQDSPIGRAVFRSTLKEDLYLILSGFSDVGRNQATLKVLIRPLVLWIWLGGFVITLGTLMTILPLGRAARTEA</sequence>
<keyword evidence="1" id="KW-1133">Transmembrane helix</keyword>
<dbReference type="Pfam" id="PF16327">
    <property type="entry name" value="CcmF_C"/>
    <property type="match status" value="1"/>
</dbReference>
<dbReference type="EMBL" id="CASHTH010001474">
    <property type="protein sequence ID" value="CAI8015875.1"/>
    <property type="molecule type" value="Genomic_DNA"/>
</dbReference>
<keyword evidence="4" id="KW-1185">Reference proteome</keyword>
<evidence type="ECO:0000313" key="4">
    <source>
        <dbReference type="Proteomes" id="UP001174909"/>
    </source>
</evidence>
<organism evidence="3 4">
    <name type="scientific">Geodia barretti</name>
    <name type="common">Barrett's horny sponge</name>
    <dbReference type="NCBI Taxonomy" id="519541"/>
    <lineage>
        <taxon>Eukaryota</taxon>
        <taxon>Metazoa</taxon>
        <taxon>Porifera</taxon>
        <taxon>Demospongiae</taxon>
        <taxon>Heteroscleromorpha</taxon>
        <taxon>Tetractinellida</taxon>
        <taxon>Astrophorina</taxon>
        <taxon>Geodiidae</taxon>
        <taxon>Geodia</taxon>
    </lineage>
</organism>
<feature type="transmembrane region" description="Helical" evidence="1">
    <location>
        <begin position="273"/>
        <end position="293"/>
    </location>
</feature>
<evidence type="ECO:0000313" key="3">
    <source>
        <dbReference type="EMBL" id="CAI8015875.1"/>
    </source>
</evidence>
<name>A0AA35RQI5_GEOBA</name>
<evidence type="ECO:0000259" key="2">
    <source>
        <dbReference type="Pfam" id="PF16327"/>
    </source>
</evidence>
<comment type="caution">
    <text evidence="3">The sequence shown here is derived from an EMBL/GenBank/DDBJ whole genome shotgun (WGS) entry which is preliminary data.</text>
</comment>
<protein>
    <submittedName>
        <fullName evidence="3">Cytochrome c-type biogenesis protein CcmF</fullName>
    </submittedName>
</protein>
<accession>A0AA35RQI5</accession>
<evidence type="ECO:0000256" key="1">
    <source>
        <dbReference type="SAM" id="Phobius"/>
    </source>
</evidence>
<feature type="transmembrane region" description="Helical" evidence="1">
    <location>
        <begin position="41"/>
        <end position="61"/>
    </location>
</feature>
<proteinExistence type="predicted"/>
<keyword evidence="1" id="KW-0472">Membrane</keyword>
<dbReference type="AlphaFoldDB" id="A0AA35RQI5"/>
<feature type="transmembrane region" description="Helical" evidence="1">
    <location>
        <begin position="73"/>
        <end position="89"/>
    </location>
</feature>
<feature type="transmembrane region" description="Helical" evidence="1">
    <location>
        <begin position="148"/>
        <end position="169"/>
    </location>
</feature>
<gene>
    <name evidence="3" type="ORF">GBAR_LOCUS9809</name>
</gene>